<comment type="similarity">
    <text evidence="7">Belongs to the binding-protein-dependent transport system permease family.</text>
</comment>
<organism evidence="9 10">
    <name type="scientific">Alkalicoccus daliensis</name>
    <dbReference type="NCBI Taxonomy" id="745820"/>
    <lineage>
        <taxon>Bacteria</taxon>
        <taxon>Bacillati</taxon>
        <taxon>Bacillota</taxon>
        <taxon>Bacilli</taxon>
        <taxon>Bacillales</taxon>
        <taxon>Bacillaceae</taxon>
        <taxon>Alkalicoccus</taxon>
    </lineage>
</organism>
<dbReference type="InterPro" id="IPR035906">
    <property type="entry name" value="MetI-like_sf"/>
</dbReference>
<comment type="subcellular location">
    <subcellularLocation>
        <location evidence="1 7">Cell membrane</location>
        <topology evidence="1 7">Multi-pass membrane protein</topology>
    </subcellularLocation>
</comment>
<protein>
    <submittedName>
        <fullName evidence="9">Multiple sugar transport system permease protein</fullName>
    </submittedName>
</protein>
<dbReference type="RefSeq" id="WP_090842977.1">
    <property type="nucleotide sequence ID" value="NZ_FNIL01000006.1"/>
</dbReference>
<dbReference type="PROSITE" id="PS50928">
    <property type="entry name" value="ABC_TM1"/>
    <property type="match status" value="1"/>
</dbReference>
<keyword evidence="6 7" id="KW-0472">Membrane</keyword>
<feature type="transmembrane region" description="Helical" evidence="7">
    <location>
        <begin position="98"/>
        <end position="119"/>
    </location>
</feature>
<feature type="transmembrane region" description="Helical" evidence="7">
    <location>
        <begin position="233"/>
        <end position="259"/>
    </location>
</feature>
<evidence type="ECO:0000313" key="10">
    <source>
        <dbReference type="Proteomes" id="UP000198778"/>
    </source>
</evidence>
<feature type="transmembrane region" description="Helical" evidence="7">
    <location>
        <begin position="7"/>
        <end position="26"/>
    </location>
</feature>
<dbReference type="Proteomes" id="UP000198778">
    <property type="component" value="Unassembled WGS sequence"/>
</dbReference>
<dbReference type="PANTHER" id="PTHR32243:SF18">
    <property type="entry name" value="INNER MEMBRANE ABC TRANSPORTER PERMEASE PROTEIN YCJP"/>
    <property type="match status" value="1"/>
</dbReference>
<dbReference type="SUPFAM" id="SSF161098">
    <property type="entry name" value="MetI-like"/>
    <property type="match status" value="1"/>
</dbReference>
<evidence type="ECO:0000256" key="7">
    <source>
        <dbReference type="RuleBase" id="RU363032"/>
    </source>
</evidence>
<reference evidence="10" key="1">
    <citation type="submission" date="2016-10" db="EMBL/GenBank/DDBJ databases">
        <authorList>
            <person name="Varghese N."/>
            <person name="Submissions S."/>
        </authorList>
    </citation>
    <scope>NUCLEOTIDE SEQUENCE [LARGE SCALE GENOMIC DNA]</scope>
    <source>
        <strain evidence="10">CGMCC 1.10369</strain>
    </source>
</reference>
<evidence type="ECO:0000256" key="1">
    <source>
        <dbReference type="ARBA" id="ARBA00004651"/>
    </source>
</evidence>
<dbReference type="PANTHER" id="PTHR32243">
    <property type="entry name" value="MALTOSE TRANSPORT SYSTEM PERMEASE-RELATED"/>
    <property type="match status" value="1"/>
</dbReference>
<sequence length="269" mass="30101">MNKLIRIFVGTFLIILIAFPFYWVLISSFKPSDQILSPDLWPETFTLVHYVELLEQTPYLTNLFNSVFVAGMTMVFTVLIVIPAAYGIFRFQFIGRNFLFRLILASYIFPGVLLLVPVYQLMSDLGLVNSLWSLVIINVTFAAPFAVWLMRGFFDAIPTELDEAASIDGAGPMKTLFLIIIPLIKPGIATIAIYAFVLAWTEFTFASILITEDSQRVLTTGMNAIMGQYTVRWGWTTAGAVLTVIPVLIFFAFVGRYFVRGLASGAVKT</sequence>
<keyword evidence="5 7" id="KW-1133">Transmembrane helix</keyword>
<dbReference type="AlphaFoldDB" id="A0A1H0GDV6"/>
<accession>A0A1H0GDV6</accession>
<keyword evidence="9" id="KW-0762">Sugar transport</keyword>
<dbReference type="InterPro" id="IPR000515">
    <property type="entry name" value="MetI-like"/>
</dbReference>
<feature type="transmembrane region" description="Helical" evidence="7">
    <location>
        <begin position="131"/>
        <end position="154"/>
    </location>
</feature>
<proteinExistence type="inferred from homology"/>
<evidence type="ECO:0000259" key="8">
    <source>
        <dbReference type="PROSITE" id="PS50928"/>
    </source>
</evidence>
<keyword evidence="3" id="KW-1003">Cell membrane</keyword>
<gene>
    <name evidence="9" type="ORF">SAMN04488053_10672</name>
</gene>
<evidence type="ECO:0000256" key="6">
    <source>
        <dbReference type="ARBA" id="ARBA00023136"/>
    </source>
</evidence>
<dbReference type="Gene3D" id="1.10.3720.10">
    <property type="entry name" value="MetI-like"/>
    <property type="match status" value="1"/>
</dbReference>
<evidence type="ECO:0000313" key="9">
    <source>
        <dbReference type="EMBL" id="SDO05097.1"/>
    </source>
</evidence>
<feature type="transmembrane region" description="Helical" evidence="7">
    <location>
        <begin position="63"/>
        <end position="86"/>
    </location>
</feature>
<keyword evidence="2 7" id="KW-0813">Transport</keyword>
<dbReference type="InterPro" id="IPR050901">
    <property type="entry name" value="BP-dep_ABC_trans_perm"/>
</dbReference>
<dbReference type="OrthoDB" id="9810086at2"/>
<keyword evidence="10" id="KW-1185">Reference proteome</keyword>
<evidence type="ECO:0000256" key="4">
    <source>
        <dbReference type="ARBA" id="ARBA00022692"/>
    </source>
</evidence>
<dbReference type="EMBL" id="FNIL01000006">
    <property type="protein sequence ID" value="SDO05097.1"/>
    <property type="molecule type" value="Genomic_DNA"/>
</dbReference>
<feature type="transmembrane region" description="Helical" evidence="7">
    <location>
        <begin position="175"/>
        <end position="197"/>
    </location>
</feature>
<evidence type="ECO:0000256" key="3">
    <source>
        <dbReference type="ARBA" id="ARBA00022475"/>
    </source>
</evidence>
<dbReference type="GO" id="GO:0005886">
    <property type="term" value="C:plasma membrane"/>
    <property type="evidence" value="ECO:0007669"/>
    <property type="project" value="UniProtKB-SubCell"/>
</dbReference>
<evidence type="ECO:0000256" key="2">
    <source>
        <dbReference type="ARBA" id="ARBA00022448"/>
    </source>
</evidence>
<dbReference type="CDD" id="cd06261">
    <property type="entry name" value="TM_PBP2"/>
    <property type="match status" value="1"/>
</dbReference>
<dbReference type="Pfam" id="PF00528">
    <property type="entry name" value="BPD_transp_1"/>
    <property type="match status" value="1"/>
</dbReference>
<dbReference type="STRING" id="745820.SAMN04488053_10672"/>
<evidence type="ECO:0000256" key="5">
    <source>
        <dbReference type="ARBA" id="ARBA00022989"/>
    </source>
</evidence>
<dbReference type="GO" id="GO:0055085">
    <property type="term" value="P:transmembrane transport"/>
    <property type="evidence" value="ECO:0007669"/>
    <property type="project" value="InterPro"/>
</dbReference>
<feature type="domain" description="ABC transmembrane type-1" evidence="8">
    <location>
        <begin position="63"/>
        <end position="254"/>
    </location>
</feature>
<keyword evidence="4 7" id="KW-0812">Transmembrane</keyword>
<name>A0A1H0GDV6_9BACI</name>